<dbReference type="Gene3D" id="3.40.630.30">
    <property type="match status" value="1"/>
</dbReference>
<sequence>MIIRHAHPDDLPGINAVHEACGRSPWDSRVLDEDPDHCVVVAVVDDTIVGAGKTHHQMDAVAPAPAGYYLGGVSVHPDHRRRGIGHALTRARIDWIWQRSDTVLYFTDDHNVASQRMHAGFGFEEIARAPALLDARADGEYLVLFRAQHPKG</sequence>
<proteinExistence type="predicted"/>
<dbReference type="SUPFAM" id="SSF55729">
    <property type="entry name" value="Acyl-CoA N-acyltransferases (Nat)"/>
    <property type="match status" value="1"/>
</dbReference>
<dbReference type="InterPro" id="IPR000182">
    <property type="entry name" value="GNAT_dom"/>
</dbReference>
<dbReference type="InterPro" id="IPR016181">
    <property type="entry name" value="Acyl_CoA_acyltransferase"/>
</dbReference>
<dbReference type="EC" id="2.3.1.189" evidence="2"/>
<evidence type="ECO:0000259" key="1">
    <source>
        <dbReference type="PROSITE" id="PS51186"/>
    </source>
</evidence>
<dbReference type="EMBL" id="JYIZ01000028">
    <property type="protein sequence ID" value="KJL44924.1"/>
    <property type="molecule type" value="Genomic_DNA"/>
</dbReference>
<dbReference type="PATRIC" id="fig|92835.4.peg.404"/>
<evidence type="ECO:0000313" key="2">
    <source>
        <dbReference type="EMBL" id="KJL44924.1"/>
    </source>
</evidence>
<dbReference type="Proteomes" id="UP000033956">
    <property type="component" value="Unassembled WGS sequence"/>
</dbReference>
<protein>
    <submittedName>
        <fullName evidence="2">Mycothiol acetyltransferase</fullName>
        <ecNumber evidence="2">2.3.1.189</ecNumber>
    </submittedName>
</protein>
<keyword evidence="3" id="KW-1185">Reference proteome</keyword>
<dbReference type="Pfam" id="PF00583">
    <property type="entry name" value="Acetyltransf_1"/>
    <property type="match status" value="1"/>
</dbReference>
<dbReference type="RefSeq" id="WP_052682311.1">
    <property type="nucleotide sequence ID" value="NZ_BAAAUP010000004.1"/>
</dbReference>
<keyword evidence="2" id="KW-0012">Acyltransferase</keyword>
<keyword evidence="2" id="KW-0808">Transferase</keyword>
<dbReference type="GO" id="GO:0035447">
    <property type="term" value="F:mycothiol synthase activity"/>
    <property type="evidence" value="ECO:0007669"/>
    <property type="project" value="UniProtKB-EC"/>
</dbReference>
<dbReference type="STRING" id="92835.RS81_00392"/>
<name>A0A0M2HE58_9MICO</name>
<organism evidence="2 3">
    <name type="scientific">Microbacterium terrae</name>
    <dbReference type="NCBI Taxonomy" id="69369"/>
    <lineage>
        <taxon>Bacteria</taxon>
        <taxon>Bacillati</taxon>
        <taxon>Actinomycetota</taxon>
        <taxon>Actinomycetes</taxon>
        <taxon>Micrococcales</taxon>
        <taxon>Microbacteriaceae</taxon>
        <taxon>Microbacterium</taxon>
    </lineage>
</organism>
<accession>A0A0M2HE58</accession>
<evidence type="ECO:0000313" key="3">
    <source>
        <dbReference type="Proteomes" id="UP000033956"/>
    </source>
</evidence>
<reference evidence="2 3" key="1">
    <citation type="submission" date="2015-02" db="EMBL/GenBank/DDBJ databases">
        <title>Draft genome sequences of ten Microbacterium spp. with emphasis on heavy metal contaminated environments.</title>
        <authorList>
            <person name="Corretto E."/>
        </authorList>
    </citation>
    <scope>NUCLEOTIDE SEQUENCE [LARGE SCALE GENOMIC DNA]</scope>
    <source>
        <strain evidence="2 3">DSM 12510</strain>
    </source>
</reference>
<gene>
    <name evidence="2" type="primary">mshD_1</name>
    <name evidence="2" type="ORF">RS81_00392</name>
</gene>
<feature type="domain" description="N-acetyltransferase" evidence="1">
    <location>
        <begin position="1"/>
        <end position="148"/>
    </location>
</feature>
<comment type="caution">
    <text evidence="2">The sequence shown here is derived from an EMBL/GenBank/DDBJ whole genome shotgun (WGS) entry which is preliminary data.</text>
</comment>
<dbReference type="CDD" id="cd04301">
    <property type="entry name" value="NAT_SF"/>
    <property type="match status" value="1"/>
</dbReference>
<dbReference type="PROSITE" id="PS51186">
    <property type="entry name" value="GNAT"/>
    <property type="match status" value="1"/>
</dbReference>
<dbReference type="AlphaFoldDB" id="A0A0M2HE58"/>
<dbReference type="PANTHER" id="PTHR43072">
    <property type="entry name" value="N-ACETYLTRANSFERASE"/>
    <property type="match status" value="1"/>
</dbReference>
<dbReference type="PANTHER" id="PTHR43072:SF60">
    <property type="entry name" value="L-2,4-DIAMINOBUTYRIC ACID ACETYLTRANSFERASE"/>
    <property type="match status" value="1"/>
</dbReference>